<protein>
    <submittedName>
        <fullName evidence="1">Uncharacterized protein</fullName>
    </submittedName>
</protein>
<sequence length="117" mass="13689">MDLIPGDCETGSFDLCGDMWYRFLQKNIPITSNLKDKFIYQMKLSTFNEEVTTRYSVTKAGLQGFSWTHSFSLFSKSATKTACKRRDLVEARDVSPFIPVIYLPNSRRDHFSWRWTN</sequence>
<name>A0ABV0VXF6_9TELE</name>
<comment type="caution">
    <text evidence="1">The sequence shown here is derived from an EMBL/GenBank/DDBJ whole genome shotgun (WGS) entry which is preliminary data.</text>
</comment>
<evidence type="ECO:0000313" key="1">
    <source>
        <dbReference type="EMBL" id="MEQ2260962.1"/>
    </source>
</evidence>
<dbReference type="Proteomes" id="UP001444071">
    <property type="component" value="Unassembled WGS sequence"/>
</dbReference>
<keyword evidence="2" id="KW-1185">Reference proteome</keyword>
<evidence type="ECO:0000313" key="2">
    <source>
        <dbReference type="Proteomes" id="UP001444071"/>
    </source>
</evidence>
<dbReference type="EMBL" id="JAHRIM010011666">
    <property type="protein sequence ID" value="MEQ2260962.1"/>
    <property type="molecule type" value="Genomic_DNA"/>
</dbReference>
<organism evidence="1 2">
    <name type="scientific">Xenotaenia resolanae</name>
    <dbReference type="NCBI Taxonomy" id="208358"/>
    <lineage>
        <taxon>Eukaryota</taxon>
        <taxon>Metazoa</taxon>
        <taxon>Chordata</taxon>
        <taxon>Craniata</taxon>
        <taxon>Vertebrata</taxon>
        <taxon>Euteleostomi</taxon>
        <taxon>Actinopterygii</taxon>
        <taxon>Neopterygii</taxon>
        <taxon>Teleostei</taxon>
        <taxon>Neoteleostei</taxon>
        <taxon>Acanthomorphata</taxon>
        <taxon>Ovalentaria</taxon>
        <taxon>Atherinomorphae</taxon>
        <taxon>Cyprinodontiformes</taxon>
        <taxon>Goodeidae</taxon>
        <taxon>Xenotaenia</taxon>
    </lineage>
</organism>
<gene>
    <name evidence="1" type="ORF">XENORESO_003783</name>
</gene>
<reference evidence="1 2" key="1">
    <citation type="submission" date="2021-06" db="EMBL/GenBank/DDBJ databases">
        <authorList>
            <person name="Palmer J.M."/>
        </authorList>
    </citation>
    <scope>NUCLEOTIDE SEQUENCE [LARGE SCALE GENOMIC DNA]</scope>
    <source>
        <strain evidence="1 2">XR_2019</strain>
        <tissue evidence="1">Muscle</tissue>
    </source>
</reference>
<accession>A0ABV0VXF6</accession>
<proteinExistence type="predicted"/>